<evidence type="ECO:0000313" key="1">
    <source>
        <dbReference type="EMBL" id="GHD00607.1"/>
    </source>
</evidence>
<gene>
    <name evidence="1" type="ORF">GCM10008096_04110</name>
</gene>
<dbReference type="InterPro" id="IPR016181">
    <property type="entry name" value="Acyl_CoA_acyltransferase"/>
</dbReference>
<proteinExistence type="predicted"/>
<name>A0ABQ3GDY6_9MICC</name>
<evidence type="ECO:0000313" key="2">
    <source>
        <dbReference type="Proteomes" id="UP000642819"/>
    </source>
</evidence>
<organism evidence="1 2">
    <name type="scientific">Zhihengliuella salsuginis</name>
    <dbReference type="NCBI Taxonomy" id="578222"/>
    <lineage>
        <taxon>Bacteria</taxon>
        <taxon>Bacillati</taxon>
        <taxon>Actinomycetota</taxon>
        <taxon>Actinomycetes</taxon>
        <taxon>Micrococcales</taxon>
        <taxon>Micrococcaceae</taxon>
        <taxon>Zhihengliuella</taxon>
    </lineage>
</organism>
<accession>A0ABQ3GDY6</accession>
<dbReference type="RefSeq" id="WP_189348421.1">
    <property type="nucleotide sequence ID" value="NZ_BMXK01000001.1"/>
</dbReference>
<comment type="caution">
    <text evidence="1">The sequence shown here is derived from an EMBL/GenBank/DDBJ whole genome shotgun (WGS) entry which is preliminary data.</text>
</comment>
<reference evidence="2" key="1">
    <citation type="journal article" date="2019" name="Int. J. Syst. Evol. Microbiol.">
        <title>The Global Catalogue of Microorganisms (GCM) 10K type strain sequencing project: providing services to taxonomists for standard genome sequencing and annotation.</title>
        <authorList>
            <consortium name="The Broad Institute Genomics Platform"/>
            <consortium name="The Broad Institute Genome Sequencing Center for Infectious Disease"/>
            <person name="Wu L."/>
            <person name="Ma J."/>
        </authorList>
    </citation>
    <scope>NUCLEOTIDE SEQUENCE [LARGE SCALE GENOMIC DNA]</scope>
    <source>
        <strain evidence="2">KCTC 19466</strain>
    </source>
</reference>
<sequence>MTAGGGRGLDRIEASTHLRNLGAQHVLLKPGFQQIRVAPNYLRIVGTGRITISI</sequence>
<dbReference type="EMBL" id="BMXK01000001">
    <property type="protein sequence ID" value="GHD00607.1"/>
    <property type="molecule type" value="Genomic_DNA"/>
</dbReference>
<keyword evidence="2" id="KW-1185">Reference proteome</keyword>
<dbReference type="Proteomes" id="UP000642819">
    <property type="component" value="Unassembled WGS sequence"/>
</dbReference>
<dbReference type="SUPFAM" id="SSF55729">
    <property type="entry name" value="Acyl-CoA N-acyltransferases (Nat)"/>
    <property type="match status" value="1"/>
</dbReference>
<protein>
    <submittedName>
        <fullName evidence="1">Uncharacterized protein</fullName>
    </submittedName>
</protein>